<dbReference type="EMBL" id="BAAACG010000019">
    <property type="protein sequence ID" value="GAA0747376.1"/>
    <property type="molecule type" value="Genomic_DNA"/>
</dbReference>
<dbReference type="PIRSF" id="PIRSF005485">
    <property type="entry name" value="HrcA"/>
    <property type="match status" value="1"/>
</dbReference>
<dbReference type="Proteomes" id="UP001501510">
    <property type="component" value="Unassembled WGS sequence"/>
</dbReference>
<evidence type="ECO:0000313" key="7">
    <source>
        <dbReference type="EMBL" id="GAA0747376.1"/>
    </source>
</evidence>
<protein>
    <recommendedName>
        <fullName evidence="5">Heat-inducible transcription repressor HrcA</fullName>
    </recommendedName>
</protein>
<comment type="caution">
    <text evidence="7">The sequence shown here is derived from an EMBL/GenBank/DDBJ whole genome shotgun (WGS) entry which is preliminary data.</text>
</comment>
<name>A0ABN1JVA3_9CLOT</name>
<dbReference type="Gene3D" id="1.10.10.10">
    <property type="entry name" value="Winged helix-like DNA-binding domain superfamily/Winged helix DNA-binding domain"/>
    <property type="match status" value="1"/>
</dbReference>
<dbReference type="InterPro" id="IPR036388">
    <property type="entry name" value="WH-like_DNA-bd_sf"/>
</dbReference>
<evidence type="ECO:0000259" key="6">
    <source>
        <dbReference type="Pfam" id="PF01628"/>
    </source>
</evidence>
<keyword evidence="4 5" id="KW-0804">Transcription</keyword>
<dbReference type="InterPro" id="IPR036390">
    <property type="entry name" value="WH_DNA-bd_sf"/>
</dbReference>
<keyword evidence="2 5" id="KW-0805">Transcription regulation</keyword>
<evidence type="ECO:0000256" key="5">
    <source>
        <dbReference type="HAMAP-Rule" id="MF_00081"/>
    </source>
</evidence>
<keyword evidence="8" id="KW-1185">Reference proteome</keyword>
<comment type="function">
    <text evidence="5">Negative regulator of class I heat shock genes (grpE-dnaK-dnaJ and groELS operons). Prevents heat-shock induction of these operons.</text>
</comment>
<reference evidence="7 8" key="1">
    <citation type="journal article" date="2019" name="Int. J. Syst. Evol. Microbiol.">
        <title>The Global Catalogue of Microorganisms (GCM) 10K type strain sequencing project: providing services to taxonomists for standard genome sequencing and annotation.</title>
        <authorList>
            <consortium name="The Broad Institute Genomics Platform"/>
            <consortium name="The Broad Institute Genome Sequencing Center for Infectious Disease"/>
            <person name="Wu L."/>
            <person name="Ma J."/>
        </authorList>
    </citation>
    <scope>NUCLEOTIDE SEQUENCE [LARGE SCALE GENOMIC DNA]</scope>
    <source>
        <strain evidence="7 8">JCM 1407</strain>
    </source>
</reference>
<dbReference type="InterPro" id="IPR021153">
    <property type="entry name" value="HrcA_C"/>
</dbReference>
<dbReference type="RefSeq" id="WP_343764097.1">
    <property type="nucleotide sequence ID" value="NZ_BAAACG010000019.1"/>
</dbReference>
<dbReference type="InterPro" id="IPR023120">
    <property type="entry name" value="WHTH_transcript_rep_HrcA_IDD"/>
</dbReference>
<evidence type="ECO:0000256" key="1">
    <source>
        <dbReference type="ARBA" id="ARBA00022491"/>
    </source>
</evidence>
<dbReference type="InterPro" id="IPR029016">
    <property type="entry name" value="GAF-like_dom_sf"/>
</dbReference>
<dbReference type="PANTHER" id="PTHR34824:SF1">
    <property type="entry name" value="HEAT-INDUCIBLE TRANSCRIPTION REPRESSOR HRCA"/>
    <property type="match status" value="1"/>
</dbReference>
<accession>A0ABN1JVA3</accession>
<keyword evidence="1 5" id="KW-0678">Repressor</keyword>
<dbReference type="HAMAP" id="MF_00081">
    <property type="entry name" value="HrcA"/>
    <property type="match status" value="1"/>
</dbReference>
<evidence type="ECO:0000256" key="4">
    <source>
        <dbReference type="ARBA" id="ARBA00023163"/>
    </source>
</evidence>
<dbReference type="PANTHER" id="PTHR34824">
    <property type="entry name" value="HEAT-INDUCIBLE TRANSCRIPTION REPRESSOR HRCA"/>
    <property type="match status" value="1"/>
</dbReference>
<evidence type="ECO:0000256" key="3">
    <source>
        <dbReference type="ARBA" id="ARBA00023016"/>
    </source>
</evidence>
<proteinExistence type="inferred from homology"/>
<feature type="domain" description="Heat-inducible transcription repressor HrcA C-terminal" evidence="6">
    <location>
        <begin position="104"/>
        <end position="321"/>
    </location>
</feature>
<dbReference type="Gene3D" id="3.30.450.40">
    <property type="match status" value="1"/>
</dbReference>
<dbReference type="Gene3D" id="3.30.390.60">
    <property type="entry name" value="Heat-inducible transcription repressor hrca homolog, domain 3"/>
    <property type="match status" value="1"/>
</dbReference>
<organism evidence="7 8">
    <name type="scientific">Clostridium oceanicum</name>
    <dbReference type="NCBI Taxonomy" id="1543"/>
    <lineage>
        <taxon>Bacteria</taxon>
        <taxon>Bacillati</taxon>
        <taxon>Bacillota</taxon>
        <taxon>Clostridia</taxon>
        <taxon>Eubacteriales</taxon>
        <taxon>Clostridiaceae</taxon>
        <taxon>Clostridium</taxon>
    </lineage>
</organism>
<dbReference type="NCBIfam" id="TIGR00331">
    <property type="entry name" value="hrcA"/>
    <property type="match status" value="1"/>
</dbReference>
<evidence type="ECO:0000256" key="2">
    <source>
        <dbReference type="ARBA" id="ARBA00023015"/>
    </source>
</evidence>
<keyword evidence="3 5" id="KW-0346">Stress response</keyword>
<gene>
    <name evidence="5 7" type="primary">hrcA</name>
    <name evidence="7" type="ORF">GCM10008906_36410</name>
</gene>
<sequence length="337" mass="38121">MDERKIRILQAIINDYINSGEPIGSRTIAKKYDLGVSSATIRNEMADLEDMGYLEQIHSSSGRIPSDKGYRLYVDKLMRLSDLPLEEQILIKENLLDSALYEVDKIIRQSTALVSKLTDLACLVKLPSIIKSSLKSLQVIKIDGNNLLLVVITDNGIIKNSIVRVKNNLDSKSIVKLNNMLNDKLKGFNLEKLDFKYIDELQDELTEFQDIFVPVIYKLYEMLTDINGSEIYMEGASNIFKYPEYNDIHKAKEFLSMLNDKHKVEDLLESSSRISIRIGNENFIDDAKTCSVISAVYSMGDKPIGTIGVIGPTRIPYSKIISVINTIVKEMNDILIK</sequence>
<dbReference type="InterPro" id="IPR002571">
    <property type="entry name" value="HrcA"/>
</dbReference>
<dbReference type="SUPFAM" id="SSF55781">
    <property type="entry name" value="GAF domain-like"/>
    <property type="match status" value="1"/>
</dbReference>
<evidence type="ECO:0000313" key="8">
    <source>
        <dbReference type="Proteomes" id="UP001501510"/>
    </source>
</evidence>
<dbReference type="SUPFAM" id="SSF46785">
    <property type="entry name" value="Winged helix' DNA-binding domain"/>
    <property type="match status" value="1"/>
</dbReference>
<dbReference type="Pfam" id="PF01628">
    <property type="entry name" value="HrcA"/>
    <property type="match status" value="1"/>
</dbReference>
<comment type="similarity">
    <text evidence="5">Belongs to the HrcA family.</text>
</comment>